<dbReference type="GO" id="GO:0006508">
    <property type="term" value="P:proteolysis"/>
    <property type="evidence" value="ECO:0007669"/>
    <property type="project" value="UniProtKB-KW"/>
</dbReference>
<dbReference type="Gene3D" id="3.40.50.1820">
    <property type="entry name" value="alpha/beta hydrolase"/>
    <property type="match status" value="1"/>
</dbReference>
<gene>
    <name evidence="8" type="ORF">LTR97_012074</name>
</gene>
<keyword evidence="3 6" id="KW-0645">Protease</keyword>
<evidence type="ECO:0000313" key="9">
    <source>
        <dbReference type="Proteomes" id="UP001310594"/>
    </source>
</evidence>
<organism evidence="8 9">
    <name type="scientific">Elasticomyces elasticus</name>
    <dbReference type="NCBI Taxonomy" id="574655"/>
    <lineage>
        <taxon>Eukaryota</taxon>
        <taxon>Fungi</taxon>
        <taxon>Dikarya</taxon>
        <taxon>Ascomycota</taxon>
        <taxon>Pezizomycotina</taxon>
        <taxon>Dothideomycetes</taxon>
        <taxon>Dothideomycetidae</taxon>
        <taxon>Mycosphaerellales</taxon>
        <taxon>Teratosphaeriaceae</taxon>
        <taxon>Elasticomyces</taxon>
    </lineage>
</organism>
<dbReference type="InterPro" id="IPR033124">
    <property type="entry name" value="Ser_caboxypep_his_AS"/>
</dbReference>
<feature type="chain" id="PRO_5042672393" description="Carboxypeptidase" evidence="6">
    <location>
        <begin position="23"/>
        <end position="541"/>
    </location>
</feature>
<evidence type="ECO:0000256" key="5">
    <source>
        <dbReference type="ARBA" id="ARBA00023180"/>
    </source>
</evidence>
<evidence type="ECO:0000256" key="4">
    <source>
        <dbReference type="ARBA" id="ARBA00022801"/>
    </source>
</evidence>
<keyword evidence="4 6" id="KW-0378">Hydrolase</keyword>
<dbReference type="Pfam" id="PF00450">
    <property type="entry name" value="Peptidase_S10"/>
    <property type="match status" value="1"/>
</dbReference>
<evidence type="ECO:0000256" key="1">
    <source>
        <dbReference type="ARBA" id="ARBA00009431"/>
    </source>
</evidence>
<dbReference type="Proteomes" id="UP001310594">
    <property type="component" value="Unassembled WGS sequence"/>
</dbReference>
<dbReference type="PANTHER" id="PTHR11802">
    <property type="entry name" value="SERINE PROTEASE FAMILY S10 SERINE CARBOXYPEPTIDASE"/>
    <property type="match status" value="1"/>
</dbReference>
<comment type="caution">
    <text evidence="8">The sequence shown here is derived from an EMBL/GenBank/DDBJ whole genome shotgun (WGS) entry which is preliminary data.</text>
</comment>
<evidence type="ECO:0000256" key="2">
    <source>
        <dbReference type="ARBA" id="ARBA00022645"/>
    </source>
</evidence>
<proteinExistence type="inferred from homology"/>
<reference evidence="8" key="1">
    <citation type="submission" date="2023-08" db="EMBL/GenBank/DDBJ databases">
        <title>Black Yeasts Isolated from many extreme environments.</title>
        <authorList>
            <person name="Coleine C."/>
            <person name="Stajich J.E."/>
            <person name="Selbmann L."/>
        </authorList>
    </citation>
    <scope>NUCLEOTIDE SEQUENCE</scope>
    <source>
        <strain evidence="8">CCFEE 5810</strain>
    </source>
</reference>
<evidence type="ECO:0000256" key="6">
    <source>
        <dbReference type="RuleBase" id="RU361156"/>
    </source>
</evidence>
<dbReference type="SUPFAM" id="SSF53474">
    <property type="entry name" value="alpha/beta-Hydrolases"/>
    <property type="match status" value="1"/>
</dbReference>
<feature type="signal peptide" evidence="6">
    <location>
        <begin position="1"/>
        <end position="22"/>
    </location>
</feature>
<evidence type="ECO:0000256" key="7">
    <source>
        <dbReference type="SAM" id="MobiDB-lite"/>
    </source>
</evidence>
<dbReference type="GO" id="GO:0004185">
    <property type="term" value="F:serine-type carboxypeptidase activity"/>
    <property type="evidence" value="ECO:0007669"/>
    <property type="project" value="UniProtKB-UniRule"/>
</dbReference>
<dbReference type="PROSITE" id="PS00560">
    <property type="entry name" value="CARBOXYPEPT_SER_HIS"/>
    <property type="match status" value="1"/>
</dbReference>
<dbReference type="InterPro" id="IPR018202">
    <property type="entry name" value="Ser_caboxypep_ser_AS"/>
</dbReference>
<protein>
    <recommendedName>
        <fullName evidence="6">Carboxypeptidase</fullName>
        <ecNumber evidence="6">3.4.16.-</ecNumber>
    </recommendedName>
</protein>
<keyword evidence="6" id="KW-0732">Signal</keyword>
<feature type="region of interest" description="Disordered" evidence="7">
    <location>
        <begin position="394"/>
        <end position="414"/>
    </location>
</feature>
<dbReference type="EC" id="3.4.16.-" evidence="6"/>
<feature type="compositionally biased region" description="Gly residues" evidence="7">
    <location>
        <begin position="396"/>
        <end position="407"/>
    </location>
</feature>
<accession>A0AAN7ZYD0</accession>
<sequence>MAIARMSKMLGFVSTLLVAVSAIRLDEIARRGGYNEQTLKDWELRLRGLDHGNASSSKRYYNDQTKDYFVKSLPEIPQNFMTEMYSGLIPIDENDPSRALFFVFQPRIGDPVDEITIWLNGGPGCSSLEGFFQENGYINWGWGQHAPEINPYGWPTLSNILWVEQPVGTGFSIGTPNATNEEDIAADFVKFFKNFDTLFGIENYQIYVTGESYAGRYVPYISNAMLEEQDECYFNLSGALMYDPCIGKFDYQNEVYTLPFIEHNNNILGYNKSYLAHLAQADEACGYAEYRRDWMQFPPVEHQPPQYPDNSTAEECGLWESAYNEAYRVNPCFNVYEPNLQCPLLSDPLGFPTDLQFVSPGLPVYFNRTDVKKAMHAPMNVTWSECNGGVFLADDGNGGGPGSGGPEAYGDTSPDPIQGVLPKVIAATNRVLVANGDLDMEILTNATMLAIQNMTWNGKLGFQKRPSKPIVIDLPDLMYNATFVANGDEGMDEPQGTMGVQHYERGLMWAETYLSGHMQPQFQPRSTYRHLQWLLRRIETL</sequence>
<comment type="similarity">
    <text evidence="1 6">Belongs to the peptidase S10 family.</text>
</comment>
<evidence type="ECO:0000313" key="8">
    <source>
        <dbReference type="EMBL" id="KAK5690911.1"/>
    </source>
</evidence>
<dbReference type="InterPro" id="IPR001563">
    <property type="entry name" value="Peptidase_S10"/>
</dbReference>
<dbReference type="EMBL" id="JAVRQU010000023">
    <property type="protein sequence ID" value="KAK5690911.1"/>
    <property type="molecule type" value="Genomic_DNA"/>
</dbReference>
<evidence type="ECO:0000256" key="3">
    <source>
        <dbReference type="ARBA" id="ARBA00022670"/>
    </source>
</evidence>
<dbReference type="PANTHER" id="PTHR11802:SF479">
    <property type="entry name" value="CARBOXYPEPTIDASE"/>
    <property type="match status" value="1"/>
</dbReference>
<keyword evidence="5" id="KW-0325">Glycoprotein</keyword>
<keyword evidence="2 6" id="KW-0121">Carboxypeptidase</keyword>
<dbReference type="InterPro" id="IPR029058">
    <property type="entry name" value="AB_hydrolase_fold"/>
</dbReference>
<dbReference type="AlphaFoldDB" id="A0AAN7ZYD0"/>
<name>A0AAN7ZYD0_9PEZI</name>
<dbReference type="PRINTS" id="PR00724">
    <property type="entry name" value="CRBOXYPTASEC"/>
</dbReference>
<dbReference type="PROSITE" id="PS00131">
    <property type="entry name" value="CARBOXYPEPT_SER_SER"/>
    <property type="match status" value="1"/>
</dbReference>